<dbReference type="Proteomes" id="UP000003163">
    <property type="component" value="Unassembled WGS sequence"/>
</dbReference>
<accession>J9D0U6</accession>
<evidence type="ECO:0000256" key="1">
    <source>
        <dbReference type="SAM" id="Coils"/>
    </source>
</evidence>
<evidence type="ECO:0000313" key="3">
    <source>
        <dbReference type="EMBL" id="EJW01491.1"/>
    </source>
</evidence>
<evidence type="ECO:0000313" key="4">
    <source>
        <dbReference type="Proteomes" id="UP000003163"/>
    </source>
</evidence>
<dbReference type="HOGENOM" id="CLU_587964_0_0_1"/>
<comment type="caution">
    <text evidence="3">The sequence shown here is derived from an EMBL/GenBank/DDBJ whole genome shotgun (WGS) entry which is preliminary data.</text>
</comment>
<feature type="region of interest" description="Disordered" evidence="2">
    <location>
        <begin position="1"/>
        <end position="23"/>
    </location>
</feature>
<dbReference type="OrthoDB" id="383482at2759"/>
<dbReference type="VEuPathDB" id="MicrosporidiaDB:EDEG_00436"/>
<feature type="compositionally biased region" description="Polar residues" evidence="2">
    <location>
        <begin position="1"/>
        <end position="12"/>
    </location>
</feature>
<reference evidence="4" key="2">
    <citation type="submission" date="2015-07" db="EMBL/GenBank/DDBJ databases">
        <title>Contrasting host-pathogen interactions and genome evolution in two generalist and specialist microsporidian pathogens of mosquitoes.</title>
        <authorList>
            <consortium name="The Broad Institute Genomics Platform"/>
            <consortium name="The Broad Institute Genome Sequencing Center for Infectious Disease"/>
            <person name="Cuomo C.A."/>
            <person name="Sanscrainte N.D."/>
            <person name="Goldberg J.M."/>
            <person name="Heiman D."/>
            <person name="Young S."/>
            <person name="Zeng Q."/>
            <person name="Becnel J.J."/>
            <person name="Birren B.W."/>
        </authorList>
    </citation>
    <scope>NUCLEOTIDE SEQUENCE [LARGE SCALE GENOMIC DNA]</scope>
    <source>
        <strain evidence="4">USNM 41457</strain>
    </source>
</reference>
<gene>
    <name evidence="3" type="ORF">EDEG_00436</name>
</gene>
<reference evidence="3 4" key="1">
    <citation type="submission" date="2011-08" db="EMBL/GenBank/DDBJ databases">
        <authorList>
            <person name="Liu Z.J."/>
            <person name="Shi F.L."/>
            <person name="Lu J.Q."/>
            <person name="Li M."/>
            <person name="Wang Z.L."/>
        </authorList>
    </citation>
    <scope>NUCLEOTIDE SEQUENCE [LARGE SCALE GENOMIC DNA]</scope>
    <source>
        <strain evidence="3 4">USNM 41457</strain>
    </source>
</reference>
<dbReference type="InParanoid" id="J9D0U6"/>
<dbReference type="EMBL" id="AFBI03000005">
    <property type="protein sequence ID" value="EJW01491.1"/>
    <property type="molecule type" value="Genomic_DNA"/>
</dbReference>
<keyword evidence="4" id="KW-1185">Reference proteome</keyword>
<proteinExistence type="predicted"/>
<keyword evidence="1" id="KW-0175">Coiled coil</keyword>
<feature type="coiled-coil region" evidence="1">
    <location>
        <begin position="190"/>
        <end position="217"/>
    </location>
</feature>
<protein>
    <submittedName>
        <fullName evidence="3">Uncharacterized protein</fullName>
    </submittedName>
</protein>
<evidence type="ECO:0000256" key="2">
    <source>
        <dbReference type="SAM" id="MobiDB-lite"/>
    </source>
</evidence>
<organism evidence="3 4">
    <name type="scientific">Edhazardia aedis (strain USNM 41457)</name>
    <name type="common">Microsporidian parasite</name>
    <dbReference type="NCBI Taxonomy" id="1003232"/>
    <lineage>
        <taxon>Eukaryota</taxon>
        <taxon>Fungi</taxon>
        <taxon>Fungi incertae sedis</taxon>
        <taxon>Microsporidia</taxon>
        <taxon>Edhazardia</taxon>
    </lineage>
</organism>
<name>J9D0U6_EDHAE</name>
<sequence length="465" mass="54417">MVKNLQCPQLQRINYPENEKQTDESAIQALEEPAASSNVVSKTQGQTNPLQVEISISAQIADHLNQNTCEDEFLIIDGNTSNDSSNTVTSEQIPSDTSVESTIFNVCTTNKDLLEKIERLEEKQKAFFIQKCTSPRFLINKIIITFREFFKIQPFCFENLSTGEQKKYHIKEISDEENSLNEEVFETNCIKIYKKRLIQLKLDLKDCSKEYEKFKRDVKDVSAIKLDEEHYKLVFNISEYLRAKYKENLEKLYSNKKGLHDLCSYDTFKIKKIENDYILGKTEFDLAETKRKSLDSSKNTEKKHVFYILNDLTQYYACVQITFIGSFNNIKSVQSVYLTYGNIKTIQKAYMLAFFELISQHSDINQNLEFVKNNIFNKNDRNEEYVKLNEIIKEYFFTSGYKNSNELVKTNIEQSNTINTQVPLEVFIRSRFVYQVNDKFVQINIFFKNVGEKETKNSKQGDFEK</sequence>
<dbReference type="AlphaFoldDB" id="J9D0U6"/>